<name>E5YAJ0_BILW3</name>
<dbReference type="RefSeq" id="WP_005029773.1">
    <property type="nucleotide sequence ID" value="NZ_KE150238.1"/>
</dbReference>
<dbReference type="HOGENOM" id="CLU_076847_2_0_7"/>
<evidence type="ECO:0000313" key="7">
    <source>
        <dbReference type="EMBL" id="EFV43002.1"/>
    </source>
</evidence>
<dbReference type="CDD" id="cd16914">
    <property type="entry name" value="EcfT"/>
    <property type="match status" value="1"/>
</dbReference>
<dbReference type="InterPro" id="IPR003339">
    <property type="entry name" value="ABC/ECF_trnsptr_transmembrane"/>
</dbReference>
<dbReference type="GO" id="GO:0005886">
    <property type="term" value="C:plasma membrane"/>
    <property type="evidence" value="ECO:0007669"/>
    <property type="project" value="UniProtKB-ARBA"/>
</dbReference>
<dbReference type="AlphaFoldDB" id="E5YAJ0"/>
<evidence type="ECO:0000256" key="6">
    <source>
        <dbReference type="SAM" id="Phobius"/>
    </source>
</evidence>
<evidence type="ECO:0008006" key="9">
    <source>
        <dbReference type="Google" id="ProtNLM"/>
    </source>
</evidence>
<dbReference type="Proteomes" id="UP000006034">
    <property type="component" value="Unassembled WGS sequence"/>
</dbReference>
<dbReference type="InterPro" id="IPR051611">
    <property type="entry name" value="ECF_transporter_component"/>
</dbReference>
<dbReference type="STRING" id="563192.HMPREF0179_03211"/>
<keyword evidence="4 6" id="KW-1133">Transmembrane helix</keyword>
<dbReference type="GeneID" id="78084333"/>
<organism evidence="7 8">
    <name type="scientific">Bilophila wadsworthia (strain 3_1_6)</name>
    <dbReference type="NCBI Taxonomy" id="563192"/>
    <lineage>
        <taxon>Bacteria</taxon>
        <taxon>Pseudomonadati</taxon>
        <taxon>Thermodesulfobacteriota</taxon>
        <taxon>Desulfovibrionia</taxon>
        <taxon>Desulfovibrionales</taxon>
        <taxon>Desulfovibrionaceae</taxon>
        <taxon>Bilophila</taxon>
    </lineage>
</organism>
<keyword evidence="2" id="KW-1003">Cell membrane</keyword>
<feature type="transmembrane region" description="Helical" evidence="6">
    <location>
        <begin position="29"/>
        <end position="56"/>
    </location>
</feature>
<evidence type="ECO:0000256" key="1">
    <source>
        <dbReference type="ARBA" id="ARBA00004141"/>
    </source>
</evidence>
<feature type="transmembrane region" description="Helical" evidence="6">
    <location>
        <begin position="63"/>
        <end position="89"/>
    </location>
</feature>
<accession>E5YAJ0</accession>
<evidence type="ECO:0000313" key="8">
    <source>
        <dbReference type="Proteomes" id="UP000006034"/>
    </source>
</evidence>
<dbReference type="EMBL" id="ADCP02000001">
    <property type="protein sequence ID" value="EFV43002.1"/>
    <property type="molecule type" value="Genomic_DNA"/>
</dbReference>
<keyword evidence="3 6" id="KW-0812">Transmembrane</keyword>
<evidence type="ECO:0000256" key="2">
    <source>
        <dbReference type="ARBA" id="ARBA00022475"/>
    </source>
</evidence>
<comment type="subcellular location">
    <subcellularLocation>
        <location evidence="1">Membrane</location>
        <topology evidence="1">Multi-pass membrane protein</topology>
    </subcellularLocation>
</comment>
<dbReference type="eggNOG" id="COG0619">
    <property type="taxonomic scope" value="Bacteria"/>
</dbReference>
<comment type="caution">
    <text evidence="7">The sequence shown here is derived from an EMBL/GenBank/DDBJ whole genome shotgun (WGS) entry which is preliminary data.</text>
</comment>
<reference evidence="7 8" key="1">
    <citation type="submission" date="2010-10" db="EMBL/GenBank/DDBJ databases">
        <authorList>
            <consortium name="The Broad Institute Genome Sequencing Platform"/>
            <person name="Ward D."/>
            <person name="Earl A."/>
            <person name="Feldgarden M."/>
            <person name="Young S.K."/>
            <person name="Gargeya S."/>
            <person name="Zeng Q."/>
            <person name="Alvarado L."/>
            <person name="Berlin A."/>
            <person name="Bochicchio J."/>
            <person name="Chapman S.B."/>
            <person name="Chen Z."/>
            <person name="Freedman E."/>
            <person name="Gellesch M."/>
            <person name="Goldberg J."/>
            <person name="Griggs A."/>
            <person name="Gujja S."/>
            <person name="Heilman E."/>
            <person name="Heiman D."/>
            <person name="Howarth C."/>
            <person name="Mehta T."/>
            <person name="Neiman D."/>
            <person name="Pearson M."/>
            <person name="Roberts A."/>
            <person name="Saif S."/>
            <person name="Shea T."/>
            <person name="Shenoy N."/>
            <person name="Sisk P."/>
            <person name="Stolte C."/>
            <person name="Sykes S."/>
            <person name="White J."/>
            <person name="Yandava C."/>
            <person name="Allen-Vercoe E."/>
            <person name="Sibley C."/>
            <person name="Ambrose C.E."/>
            <person name="Strauss J."/>
            <person name="Daigneault M."/>
            <person name="Haas B."/>
            <person name="Nusbaum C."/>
            <person name="Birren B."/>
        </authorList>
    </citation>
    <scope>NUCLEOTIDE SEQUENCE [LARGE SCALE GENOMIC DNA]</scope>
    <source>
        <strain evidence="7 8">3_1_6</strain>
    </source>
</reference>
<dbReference type="PANTHER" id="PTHR34857:SF2">
    <property type="entry name" value="SLL0384 PROTEIN"/>
    <property type="match status" value="1"/>
</dbReference>
<feature type="transmembrane region" description="Helical" evidence="6">
    <location>
        <begin position="231"/>
        <end position="250"/>
    </location>
</feature>
<evidence type="ECO:0000256" key="5">
    <source>
        <dbReference type="ARBA" id="ARBA00023136"/>
    </source>
</evidence>
<feature type="transmembrane region" description="Helical" evidence="6">
    <location>
        <begin position="95"/>
        <end position="121"/>
    </location>
</feature>
<evidence type="ECO:0000256" key="3">
    <source>
        <dbReference type="ARBA" id="ARBA00022692"/>
    </source>
</evidence>
<reference evidence="7 8" key="2">
    <citation type="submission" date="2013-04" db="EMBL/GenBank/DDBJ databases">
        <title>The Genome Sequence of Bilophila wadsworthia 3_1_6.</title>
        <authorList>
            <consortium name="The Broad Institute Genomics Platform"/>
            <person name="Earl A."/>
            <person name="Ward D."/>
            <person name="Feldgarden M."/>
            <person name="Gevers D."/>
            <person name="Sibley C."/>
            <person name="Strauss J."/>
            <person name="Allen-Vercoe E."/>
            <person name="Walker B."/>
            <person name="Young S."/>
            <person name="Zeng Q."/>
            <person name="Gargeya S."/>
            <person name="Fitzgerald M."/>
            <person name="Haas B."/>
            <person name="Abouelleil A."/>
            <person name="Allen A.W."/>
            <person name="Alvarado L."/>
            <person name="Arachchi H.M."/>
            <person name="Berlin A.M."/>
            <person name="Chapman S.B."/>
            <person name="Gainer-Dewar J."/>
            <person name="Goldberg J."/>
            <person name="Griggs A."/>
            <person name="Gujja S."/>
            <person name="Hansen M."/>
            <person name="Howarth C."/>
            <person name="Imamovic A."/>
            <person name="Ireland A."/>
            <person name="Larimer J."/>
            <person name="McCowan C."/>
            <person name="Murphy C."/>
            <person name="Pearson M."/>
            <person name="Poon T.W."/>
            <person name="Priest M."/>
            <person name="Roberts A."/>
            <person name="Saif S."/>
            <person name="Shea T."/>
            <person name="Sisk P."/>
            <person name="Sykes S."/>
            <person name="Wortman J."/>
            <person name="Nusbaum C."/>
            <person name="Birren B."/>
        </authorList>
    </citation>
    <scope>NUCLEOTIDE SEQUENCE [LARGE SCALE GENOMIC DNA]</scope>
    <source>
        <strain evidence="7 8">3_1_6</strain>
    </source>
</reference>
<evidence type="ECO:0000256" key="4">
    <source>
        <dbReference type="ARBA" id="ARBA00022989"/>
    </source>
</evidence>
<gene>
    <name evidence="7" type="ORF">HMPREF0179_03211</name>
</gene>
<dbReference type="PANTHER" id="PTHR34857">
    <property type="entry name" value="SLL0384 PROTEIN"/>
    <property type="match status" value="1"/>
</dbReference>
<keyword evidence="5 6" id="KW-0472">Membrane</keyword>
<proteinExistence type="predicted"/>
<protein>
    <recommendedName>
        <fullName evidence="9">Cobalt/nickel transport system permease</fullName>
    </recommendedName>
</protein>
<dbReference type="Pfam" id="PF02361">
    <property type="entry name" value="CbiQ"/>
    <property type="match status" value="1"/>
</dbReference>
<sequence length="260" mass="28315">MQALSVTEGAVWGGGLHAADTRAKMFVSLLASVATVALSGVEPQMVLFGMSLVYALGMRQFRILLIGYAVLVGMSLLAMGCAFGMSLLIPSMPAFSAVSLVVPFLRMATMLNVILPLAFSCRVQSLLTALKSLRLPFCLYLPAAVMIRFIPTFLHDAKQVSETLRIRGWRMTPWNAFRHPVLLIRLVFTPLLFRSLKTSEELGIAAELKGLGYGEGMRPYRKLVWKASDTWLLVAACLVAAAAVLCQHAVGWAPLEGGMR</sequence>
<keyword evidence="8" id="KW-1185">Reference proteome</keyword>
<dbReference type="OrthoDB" id="5422272at2"/>